<evidence type="ECO:0000259" key="4">
    <source>
        <dbReference type="PROSITE" id="PS50887"/>
    </source>
</evidence>
<feature type="domain" description="PAS" evidence="2">
    <location>
        <begin position="81"/>
        <end position="152"/>
    </location>
</feature>
<dbReference type="SMART" id="SM00052">
    <property type="entry name" value="EAL"/>
    <property type="match status" value="1"/>
</dbReference>
<dbReference type="InterPro" id="IPR000014">
    <property type="entry name" value="PAS"/>
</dbReference>
<dbReference type="SMART" id="SM00267">
    <property type="entry name" value="GGDEF"/>
    <property type="match status" value="1"/>
</dbReference>
<evidence type="ECO:0000259" key="3">
    <source>
        <dbReference type="PROSITE" id="PS50883"/>
    </source>
</evidence>
<keyword evidence="6" id="KW-1185">Reference proteome</keyword>
<dbReference type="InterPro" id="IPR035965">
    <property type="entry name" value="PAS-like_dom_sf"/>
</dbReference>
<dbReference type="PROSITE" id="PS50883">
    <property type="entry name" value="EAL"/>
    <property type="match status" value="1"/>
</dbReference>
<dbReference type="AlphaFoldDB" id="A0A6N8FBZ6"/>
<dbReference type="InterPro" id="IPR000160">
    <property type="entry name" value="GGDEF_dom"/>
</dbReference>
<accession>A0A6N8FBZ6</accession>
<dbReference type="CDD" id="cd01948">
    <property type="entry name" value="EAL"/>
    <property type="match status" value="1"/>
</dbReference>
<dbReference type="NCBIfam" id="TIGR00229">
    <property type="entry name" value="sensory_box"/>
    <property type="match status" value="1"/>
</dbReference>
<evidence type="ECO:0000259" key="2">
    <source>
        <dbReference type="PROSITE" id="PS50112"/>
    </source>
</evidence>
<dbReference type="EMBL" id="WOCD01000003">
    <property type="protein sequence ID" value="MUH72677.1"/>
    <property type="molecule type" value="Genomic_DNA"/>
</dbReference>
<dbReference type="InterPro" id="IPR001633">
    <property type="entry name" value="EAL_dom"/>
</dbReference>
<comment type="caution">
    <text evidence="5">The sequence shown here is derived from an EMBL/GenBank/DDBJ whole genome shotgun (WGS) entry which is preliminary data.</text>
</comment>
<feature type="transmembrane region" description="Helical" evidence="1">
    <location>
        <begin position="7"/>
        <end position="28"/>
    </location>
</feature>
<dbReference type="InterPro" id="IPR035919">
    <property type="entry name" value="EAL_sf"/>
</dbReference>
<dbReference type="InterPro" id="IPR052155">
    <property type="entry name" value="Biofilm_reg_signaling"/>
</dbReference>
<dbReference type="CDD" id="cd00130">
    <property type="entry name" value="PAS"/>
    <property type="match status" value="1"/>
</dbReference>
<protein>
    <submittedName>
        <fullName evidence="5">EAL domain-containing protein</fullName>
    </submittedName>
</protein>
<dbReference type="RefSeq" id="WP_155695835.1">
    <property type="nucleotide sequence ID" value="NZ_WOCD01000003.1"/>
</dbReference>
<name>A0A6N8FBZ6_9GAMM</name>
<dbReference type="Gene3D" id="3.30.450.20">
    <property type="entry name" value="PAS domain"/>
    <property type="match status" value="1"/>
</dbReference>
<dbReference type="SUPFAM" id="SSF55073">
    <property type="entry name" value="Nucleotide cyclase"/>
    <property type="match status" value="1"/>
</dbReference>
<dbReference type="Pfam" id="PF00990">
    <property type="entry name" value="GGDEF"/>
    <property type="match status" value="1"/>
</dbReference>
<dbReference type="Proteomes" id="UP000439994">
    <property type="component" value="Unassembled WGS sequence"/>
</dbReference>
<feature type="transmembrane region" description="Helical" evidence="1">
    <location>
        <begin position="48"/>
        <end position="67"/>
    </location>
</feature>
<gene>
    <name evidence="5" type="ORF">GNP35_09360</name>
</gene>
<sequence>MQFITSLSCLLFSWSFIAIGVEFVAPVLKERPVVEPEETLNILINHDTIMMIITLFCAAVFIMVMYGRWLKVKLAFQATTKQSFIDSLLANTREAIWIADKDREIEKINTAYSDLFGLEEDEIVGKCFKVYNDEGRNYEVENIIWQEVVKTGFWHGELWTYNKDNQRISIDMSVTRVATSQKVTGQVEVKYVGMMFDVTDRKHNEQALHQLATRDQLTDLPNRTLFIEYIKHSISTIQPSLPHIAVAFIDIDNFKKVNSSIGLLEGDEIISMVAVRLEKQLDSSISIARLGGDEFALLVPNVLCGSNPIVYIEKVILDVQLCFKQTFRIADQEVNLTTSIGVAIYPTHGTKADALMRCADTALNRVKISGRNDALIFDHVMDDITSDDLNIESELVGALNNNELSIHYQPLFHSKEERIYGFEALVRWNSKTRGLVPPGHFIEIAEQNGLIRQVDFFVLKEAFSAAQRWYDKGLMRGRIAVNISSVNFQQAEFVCQIKELVASINGNCKLIELELTETAMMIDAPTVAKNISILKSMGFTIALDDFGTGFSSLGHLKQFDIDKVKIDRSFIHEIEFNEQDRNITSVIIQLAGHLNIDVVGEGVENEQQAYLLHVMGCHHLQGYLFSRPLPEPQLMEYLKELPKTLPNVSQRMNIGR</sequence>
<keyword evidence="1" id="KW-0472">Membrane</keyword>
<dbReference type="PANTHER" id="PTHR44757:SF2">
    <property type="entry name" value="BIOFILM ARCHITECTURE MAINTENANCE PROTEIN MBAA"/>
    <property type="match status" value="1"/>
</dbReference>
<evidence type="ECO:0000313" key="5">
    <source>
        <dbReference type="EMBL" id="MUH72677.1"/>
    </source>
</evidence>
<dbReference type="Pfam" id="PF00563">
    <property type="entry name" value="EAL"/>
    <property type="match status" value="1"/>
</dbReference>
<dbReference type="InterPro" id="IPR029787">
    <property type="entry name" value="Nucleotide_cyclase"/>
</dbReference>
<dbReference type="OrthoDB" id="6278293at2"/>
<dbReference type="CDD" id="cd01949">
    <property type="entry name" value="GGDEF"/>
    <property type="match status" value="1"/>
</dbReference>
<dbReference type="PROSITE" id="PS50112">
    <property type="entry name" value="PAS"/>
    <property type="match status" value="1"/>
</dbReference>
<reference evidence="5 6" key="1">
    <citation type="submission" date="2019-11" db="EMBL/GenBank/DDBJ databases">
        <title>P. haliotis isolates from Z. marina roots.</title>
        <authorList>
            <person name="Cohen M."/>
            <person name="Jospin G."/>
            <person name="Eisen J.A."/>
            <person name="Coil D.A."/>
        </authorList>
    </citation>
    <scope>NUCLEOTIDE SEQUENCE [LARGE SCALE GENOMIC DNA]</scope>
    <source>
        <strain evidence="5 6">UCD-MCMsp1aY</strain>
    </source>
</reference>
<dbReference type="Gene3D" id="3.30.70.270">
    <property type="match status" value="1"/>
</dbReference>
<proteinExistence type="predicted"/>
<evidence type="ECO:0000256" key="1">
    <source>
        <dbReference type="SAM" id="Phobius"/>
    </source>
</evidence>
<dbReference type="SUPFAM" id="SSF141868">
    <property type="entry name" value="EAL domain-like"/>
    <property type="match status" value="1"/>
</dbReference>
<dbReference type="Pfam" id="PF13426">
    <property type="entry name" value="PAS_9"/>
    <property type="match status" value="1"/>
</dbReference>
<dbReference type="PROSITE" id="PS50887">
    <property type="entry name" value="GGDEF"/>
    <property type="match status" value="1"/>
</dbReference>
<keyword evidence="1" id="KW-0812">Transmembrane</keyword>
<organism evidence="5 6">
    <name type="scientific">Psychrosphaera haliotis</name>
    <dbReference type="NCBI Taxonomy" id="555083"/>
    <lineage>
        <taxon>Bacteria</taxon>
        <taxon>Pseudomonadati</taxon>
        <taxon>Pseudomonadota</taxon>
        <taxon>Gammaproteobacteria</taxon>
        <taxon>Alteromonadales</taxon>
        <taxon>Pseudoalteromonadaceae</taxon>
        <taxon>Psychrosphaera</taxon>
    </lineage>
</organism>
<dbReference type="SMART" id="SM00091">
    <property type="entry name" value="PAS"/>
    <property type="match status" value="1"/>
</dbReference>
<keyword evidence="1" id="KW-1133">Transmembrane helix</keyword>
<dbReference type="Gene3D" id="3.20.20.450">
    <property type="entry name" value="EAL domain"/>
    <property type="match status" value="1"/>
</dbReference>
<evidence type="ECO:0000313" key="6">
    <source>
        <dbReference type="Proteomes" id="UP000439994"/>
    </source>
</evidence>
<dbReference type="PANTHER" id="PTHR44757">
    <property type="entry name" value="DIGUANYLATE CYCLASE DGCP"/>
    <property type="match status" value="1"/>
</dbReference>
<dbReference type="InterPro" id="IPR043128">
    <property type="entry name" value="Rev_trsase/Diguanyl_cyclase"/>
</dbReference>
<dbReference type="SUPFAM" id="SSF55785">
    <property type="entry name" value="PYP-like sensor domain (PAS domain)"/>
    <property type="match status" value="1"/>
</dbReference>
<dbReference type="NCBIfam" id="TIGR00254">
    <property type="entry name" value="GGDEF"/>
    <property type="match status" value="1"/>
</dbReference>
<feature type="domain" description="GGDEF" evidence="4">
    <location>
        <begin position="242"/>
        <end position="379"/>
    </location>
</feature>
<feature type="domain" description="EAL" evidence="3">
    <location>
        <begin position="388"/>
        <end position="642"/>
    </location>
</feature>